<feature type="non-terminal residue" evidence="2">
    <location>
        <position position="109"/>
    </location>
</feature>
<evidence type="ECO:0000256" key="1">
    <source>
        <dbReference type="SAM" id="MobiDB-lite"/>
    </source>
</evidence>
<dbReference type="AlphaFoldDB" id="A0A8K0J8E1"/>
<keyword evidence="3" id="KW-1185">Reference proteome</keyword>
<dbReference type="OrthoDB" id="445677at2759"/>
<feature type="compositionally biased region" description="Acidic residues" evidence="1">
    <location>
        <begin position="30"/>
        <end position="40"/>
    </location>
</feature>
<accession>A0A8K0J8E1</accession>
<reference evidence="2" key="1">
    <citation type="journal article" date="2020" name="bioRxiv">
        <title>Whole genome comparisons of ergot fungi reveals the divergence and evolution of species within the genus Claviceps are the result of varying mechanisms driving genome evolution and host range expansion.</title>
        <authorList>
            <person name="Wyka S.A."/>
            <person name="Mondo S.J."/>
            <person name="Liu M."/>
            <person name="Dettman J."/>
            <person name="Nalam V."/>
            <person name="Broders K.D."/>
        </authorList>
    </citation>
    <scope>NUCLEOTIDE SEQUENCE</scope>
    <source>
        <strain evidence="2">CCC 489</strain>
    </source>
</reference>
<organism evidence="2 3">
    <name type="scientific">Claviceps africana</name>
    <dbReference type="NCBI Taxonomy" id="83212"/>
    <lineage>
        <taxon>Eukaryota</taxon>
        <taxon>Fungi</taxon>
        <taxon>Dikarya</taxon>
        <taxon>Ascomycota</taxon>
        <taxon>Pezizomycotina</taxon>
        <taxon>Sordariomycetes</taxon>
        <taxon>Hypocreomycetidae</taxon>
        <taxon>Hypocreales</taxon>
        <taxon>Clavicipitaceae</taxon>
        <taxon>Claviceps</taxon>
    </lineage>
</organism>
<dbReference type="EMBL" id="SRPY01000650">
    <property type="protein sequence ID" value="KAG5919820.1"/>
    <property type="molecule type" value="Genomic_DNA"/>
</dbReference>
<feature type="compositionally biased region" description="Basic and acidic residues" evidence="1">
    <location>
        <begin position="44"/>
        <end position="60"/>
    </location>
</feature>
<proteinExistence type="predicted"/>
<evidence type="ECO:0000313" key="2">
    <source>
        <dbReference type="EMBL" id="KAG5919820.1"/>
    </source>
</evidence>
<sequence length="109" mass="11569">MPPDPLGDDDEQYASSQDSDFAPDGAPEPASDDSDSEDALADGLSKRQNTDAVAGRRSDDCDGYDNSGDEAVIVRGQKRRKRAQEKGQLVDDEDGGQGGLVKTRAQRAA</sequence>
<evidence type="ECO:0000313" key="3">
    <source>
        <dbReference type="Proteomes" id="UP000811619"/>
    </source>
</evidence>
<protein>
    <submittedName>
        <fullName evidence="2">Uncharacterized protein</fullName>
    </submittedName>
</protein>
<dbReference type="Proteomes" id="UP000811619">
    <property type="component" value="Unassembled WGS sequence"/>
</dbReference>
<feature type="region of interest" description="Disordered" evidence="1">
    <location>
        <begin position="1"/>
        <end position="109"/>
    </location>
</feature>
<name>A0A8K0J8E1_9HYPO</name>
<comment type="caution">
    <text evidence="2">The sequence shown here is derived from an EMBL/GenBank/DDBJ whole genome shotgun (WGS) entry which is preliminary data.</text>
</comment>
<feature type="compositionally biased region" description="Acidic residues" evidence="1">
    <location>
        <begin position="1"/>
        <end position="12"/>
    </location>
</feature>
<gene>
    <name evidence="2" type="ORF">E4U42_006420</name>
</gene>